<name>H6SRA0_PARPM</name>
<dbReference type="HOGENOM" id="CLU_144180_0_0_5"/>
<dbReference type="PATRIC" id="fig|1150469.3.peg.3599"/>
<protein>
    <recommendedName>
        <fullName evidence="3">Lipoprotein</fullName>
    </recommendedName>
</protein>
<dbReference type="STRING" id="1150469.RSPPHO_03196"/>
<dbReference type="PROSITE" id="PS51257">
    <property type="entry name" value="PROKAR_LIPOPROTEIN"/>
    <property type="match status" value="1"/>
</dbReference>
<gene>
    <name evidence="1" type="ORF">RSPPHO_03196</name>
</gene>
<dbReference type="EMBL" id="HE663493">
    <property type="protein sequence ID" value="CCG09822.1"/>
    <property type="molecule type" value="Genomic_DNA"/>
</dbReference>
<evidence type="ECO:0000313" key="2">
    <source>
        <dbReference type="Proteomes" id="UP000033220"/>
    </source>
</evidence>
<accession>H6SRA0</accession>
<dbReference type="KEGG" id="rpm:RSPPHO_03196"/>
<proteinExistence type="predicted"/>
<dbReference type="Proteomes" id="UP000033220">
    <property type="component" value="Chromosome DSM 122"/>
</dbReference>
<dbReference type="AlphaFoldDB" id="H6SRA0"/>
<sequence length="142" mass="15225">MSGPGTKEHPMLTGPAFLPCLLIVGAALASLTACAPVPTAIAMFPPALVATDSASMSLTGKTPIDGIYSFFSGRDCSTLRAMDGDFYCREVLPDNTTVETKLYCYRSLADIECYATPQPYRQNRLVAPPNQPVGARTLSMER</sequence>
<organism evidence="1 2">
    <name type="scientific">Pararhodospirillum photometricum DSM 122</name>
    <dbReference type="NCBI Taxonomy" id="1150469"/>
    <lineage>
        <taxon>Bacteria</taxon>
        <taxon>Pseudomonadati</taxon>
        <taxon>Pseudomonadota</taxon>
        <taxon>Alphaproteobacteria</taxon>
        <taxon>Rhodospirillales</taxon>
        <taxon>Rhodospirillaceae</taxon>
        <taxon>Pararhodospirillum</taxon>
    </lineage>
</organism>
<evidence type="ECO:0000313" key="1">
    <source>
        <dbReference type="EMBL" id="CCG09822.1"/>
    </source>
</evidence>
<evidence type="ECO:0008006" key="3">
    <source>
        <dbReference type="Google" id="ProtNLM"/>
    </source>
</evidence>
<reference evidence="1 2" key="1">
    <citation type="submission" date="2012-02" db="EMBL/GenBank/DDBJ databases">
        <title>Shotgun genome sequence of Phaeospirillum photometricum DSM 122.</title>
        <authorList>
            <person name="Duquesne K."/>
            <person name="Sturgis J."/>
        </authorList>
    </citation>
    <scope>NUCLEOTIDE SEQUENCE [LARGE SCALE GENOMIC DNA]</scope>
    <source>
        <strain evidence="2">DSM122</strain>
    </source>
</reference>
<keyword evidence="2" id="KW-1185">Reference proteome</keyword>